<evidence type="ECO:0000313" key="4">
    <source>
        <dbReference type="Proteomes" id="UP000642748"/>
    </source>
</evidence>
<dbReference type="Gene3D" id="1.10.287.70">
    <property type="match status" value="1"/>
</dbReference>
<feature type="transmembrane region" description="Helical" evidence="1">
    <location>
        <begin position="44"/>
        <end position="62"/>
    </location>
</feature>
<feature type="domain" description="Potassium channel" evidence="2">
    <location>
        <begin position="168"/>
        <end position="217"/>
    </location>
</feature>
<feature type="transmembrane region" description="Helical" evidence="1">
    <location>
        <begin position="95"/>
        <end position="115"/>
    </location>
</feature>
<keyword evidence="1" id="KW-1133">Transmembrane helix</keyword>
<evidence type="ECO:0000313" key="3">
    <source>
        <dbReference type="EMBL" id="GIH13236.1"/>
    </source>
</evidence>
<keyword evidence="4" id="KW-1185">Reference proteome</keyword>
<feature type="transmembrane region" description="Helical" evidence="1">
    <location>
        <begin position="195"/>
        <end position="219"/>
    </location>
</feature>
<proteinExistence type="predicted"/>
<keyword evidence="1" id="KW-0812">Transmembrane</keyword>
<dbReference type="EMBL" id="BONZ01000013">
    <property type="protein sequence ID" value="GIH13236.1"/>
    <property type="molecule type" value="Genomic_DNA"/>
</dbReference>
<protein>
    <recommendedName>
        <fullName evidence="2">Potassium channel domain-containing protein</fullName>
    </recommendedName>
</protein>
<sequence>MGDNVAPQNLGAARPASDRYDLVFALLVASFLLTASLPGGRARVLPFVLYVAALTLALRGAFRDRRVSHRLLWTLLVGSAVAVILLIVVPNGTVHGVVSLWVAAILVLSIVAVVRRVLAHRVVTMQTIFGALSAYLLIGFLYAALFSAVSELHHTALFAHGQPANSKTIQYFSFITMTTVGYGDFTAASEPARTLAVFDALSGQIFLVTLVARLVSIFGTTRSER</sequence>
<gene>
    <name evidence="3" type="ORF">Raf01_14080</name>
</gene>
<feature type="transmembrane region" description="Helical" evidence="1">
    <location>
        <begin position="127"/>
        <end position="149"/>
    </location>
</feature>
<reference evidence="3" key="1">
    <citation type="submission" date="2021-01" db="EMBL/GenBank/DDBJ databases">
        <title>Whole genome shotgun sequence of Rugosimonospora africana NBRC 104875.</title>
        <authorList>
            <person name="Komaki H."/>
            <person name="Tamura T."/>
        </authorList>
    </citation>
    <scope>NUCLEOTIDE SEQUENCE</scope>
    <source>
        <strain evidence="3">NBRC 104875</strain>
    </source>
</reference>
<dbReference type="SUPFAM" id="SSF81324">
    <property type="entry name" value="Voltage-gated potassium channels"/>
    <property type="match status" value="1"/>
</dbReference>
<feature type="transmembrane region" description="Helical" evidence="1">
    <location>
        <begin position="20"/>
        <end position="38"/>
    </location>
</feature>
<comment type="caution">
    <text evidence="3">The sequence shown here is derived from an EMBL/GenBank/DDBJ whole genome shotgun (WGS) entry which is preliminary data.</text>
</comment>
<dbReference type="RefSeq" id="WP_203916903.1">
    <property type="nucleotide sequence ID" value="NZ_BONZ01000013.1"/>
</dbReference>
<name>A0A8J3QQC0_9ACTN</name>
<dbReference type="Pfam" id="PF07885">
    <property type="entry name" value="Ion_trans_2"/>
    <property type="match status" value="1"/>
</dbReference>
<accession>A0A8J3QQC0</accession>
<dbReference type="AlphaFoldDB" id="A0A8J3QQC0"/>
<feature type="transmembrane region" description="Helical" evidence="1">
    <location>
        <begin position="71"/>
        <end position="89"/>
    </location>
</feature>
<evidence type="ECO:0000259" key="2">
    <source>
        <dbReference type="Pfam" id="PF07885"/>
    </source>
</evidence>
<dbReference type="Proteomes" id="UP000642748">
    <property type="component" value="Unassembled WGS sequence"/>
</dbReference>
<dbReference type="InterPro" id="IPR013099">
    <property type="entry name" value="K_chnl_dom"/>
</dbReference>
<keyword evidence="1" id="KW-0472">Membrane</keyword>
<organism evidence="3 4">
    <name type="scientific">Rugosimonospora africana</name>
    <dbReference type="NCBI Taxonomy" id="556532"/>
    <lineage>
        <taxon>Bacteria</taxon>
        <taxon>Bacillati</taxon>
        <taxon>Actinomycetota</taxon>
        <taxon>Actinomycetes</taxon>
        <taxon>Micromonosporales</taxon>
        <taxon>Micromonosporaceae</taxon>
        <taxon>Rugosimonospora</taxon>
    </lineage>
</organism>
<evidence type="ECO:0000256" key="1">
    <source>
        <dbReference type="SAM" id="Phobius"/>
    </source>
</evidence>